<feature type="domain" description="Carrier" evidence="9">
    <location>
        <begin position="1451"/>
        <end position="1524"/>
    </location>
</feature>
<dbReference type="InterPro" id="IPR049552">
    <property type="entry name" value="PKS_DH_N"/>
</dbReference>
<evidence type="ECO:0000256" key="5">
    <source>
        <dbReference type="ARBA" id="ARBA00022553"/>
    </source>
</evidence>
<keyword evidence="5" id="KW-0597">Phosphoprotein</keyword>
<dbReference type="InterPro" id="IPR020807">
    <property type="entry name" value="PKS_DH"/>
</dbReference>
<dbReference type="SMART" id="SM00826">
    <property type="entry name" value="PKS_DH"/>
    <property type="match status" value="1"/>
</dbReference>
<feature type="active site" description="Proton donor; for dehydratase activity" evidence="8">
    <location>
        <position position="823"/>
    </location>
</feature>
<comment type="caution">
    <text evidence="12">The sequence shown here is derived from an EMBL/GenBank/DDBJ whole genome shotgun (WGS) entry which is preliminary data.</text>
</comment>
<keyword evidence="7" id="KW-0677">Repeat</keyword>
<name>A0ABT3IIU8_9BACT</name>
<evidence type="ECO:0000256" key="4">
    <source>
        <dbReference type="ARBA" id="ARBA00022490"/>
    </source>
</evidence>
<dbReference type="Pfam" id="PF22336">
    <property type="entry name" value="RhiE-like_linker"/>
    <property type="match status" value="1"/>
</dbReference>
<comment type="pathway">
    <text evidence="2">Antibiotic biosynthesis.</text>
</comment>
<dbReference type="Pfam" id="PF00550">
    <property type="entry name" value="PP-binding"/>
    <property type="match status" value="3"/>
</dbReference>
<dbReference type="PANTHER" id="PTHR43775">
    <property type="entry name" value="FATTY ACID SYNTHASE"/>
    <property type="match status" value="1"/>
</dbReference>
<evidence type="ECO:0000256" key="2">
    <source>
        <dbReference type="ARBA" id="ARBA00004792"/>
    </source>
</evidence>
<dbReference type="SMART" id="SM00823">
    <property type="entry name" value="PKS_PP"/>
    <property type="match status" value="3"/>
</dbReference>
<evidence type="ECO:0000256" key="6">
    <source>
        <dbReference type="ARBA" id="ARBA00022679"/>
    </source>
</evidence>
<dbReference type="InterPro" id="IPR014031">
    <property type="entry name" value="Ketoacyl_synth_C"/>
</dbReference>
<dbReference type="PROSITE" id="PS00606">
    <property type="entry name" value="KS3_1"/>
    <property type="match status" value="2"/>
</dbReference>
<feature type="domain" description="Carrier" evidence="9">
    <location>
        <begin position="1345"/>
        <end position="1422"/>
    </location>
</feature>
<dbReference type="PROSITE" id="PS50075">
    <property type="entry name" value="CARRIER"/>
    <property type="match status" value="3"/>
</dbReference>
<dbReference type="InterPro" id="IPR054514">
    <property type="entry name" value="RhiE-like_linker"/>
</dbReference>
<evidence type="ECO:0000256" key="8">
    <source>
        <dbReference type="PROSITE-ProRule" id="PRU01363"/>
    </source>
</evidence>
<dbReference type="InterPro" id="IPR036291">
    <property type="entry name" value="NAD(P)-bd_dom_sf"/>
</dbReference>
<dbReference type="SUPFAM" id="SSF51735">
    <property type="entry name" value="NAD(P)-binding Rossmann-fold domains"/>
    <property type="match status" value="2"/>
</dbReference>
<feature type="domain" description="Carrier" evidence="9">
    <location>
        <begin position="2675"/>
        <end position="2752"/>
    </location>
</feature>
<keyword evidence="3" id="KW-0596">Phosphopantetheine</keyword>
<evidence type="ECO:0000256" key="7">
    <source>
        <dbReference type="ARBA" id="ARBA00022737"/>
    </source>
</evidence>
<dbReference type="InterPro" id="IPR036736">
    <property type="entry name" value="ACP-like_sf"/>
</dbReference>
<feature type="domain" description="PKS/mFAS DH" evidence="11">
    <location>
        <begin position="630"/>
        <end position="914"/>
    </location>
</feature>
<dbReference type="InterPro" id="IPR042104">
    <property type="entry name" value="PKS_dehydratase_sf"/>
</dbReference>
<proteinExistence type="predicted"/>
<keyword evidence="4" id="KW-0963">Cytoplasm</keyword>
<reference evidence="12 13" key="1">
    <citation type="submission" date="2022-10" db="EMBL/GenBank/DDBJ databases">
        <title>Chitinophaga nivalis PC15 sp. nov., isolated from Pyeongchang county, South Korea.</title>
        <authorList>
            <person name="Trinh H.N."/>
        </authorList>
    </citation>
    <scope>NUCLEOTIDE SEQUENCE [LARGE SCALE GENOMIC DNA]</scope>
    <source>
        <strain evidence="12 13">PC14</strain>
    </source>
</reference>
<dbReference type="InterPro" id="IPR050091">
    <property type="entry name" value="PKS_NRPS_Biosynth_Enz"/>
</dbReference>
<dbReference type="InterPro" id="IPR018201">
    <property type="entry name" value="Ketoacyl_synth_AS"/>
</dbReference>
<sequence length="3285" mass="356082">MKTAIKDIAVIGMACRFPGAKNYEAYWQNLIACKSCITDVPMSRWNWRDYTGNPLTEKNKSNSKWGGFIDDVTTFDAAFFSLSGKEAEAMDPQQRIMLELSWACFEDAGLQPARYSGTNVGVYTGIFNFDYKEIQEKKEGNSIEAHHATGTAAAIIPNRISYYYNFRGPSVPVDTACSSSLHAIHLAIQSLQLNECEMALAGGINLILTPTRHISFSKTGMLSPTGSCKSFDESADGYVRSEGAGLLLLKPLDKALADGNHIYGVLKGSAVNHGGKNYTLTYPGQDAQSAVIAGAIRKAGVDPATITYIEAHGTGTPKGDPIEFGGLSNAFASLMPGATHTQPFCALGSVKANIGHLESAAGVAGVIKVLLSMKYGTLPGQHHFKKLNPRISLENTPFYILAAQQEWKRITDENGHTLPRRAGVSSFGFGGTNAHVVLEEVWPSVPSPAIVDKHTSYPVFLSAKTPEALARKEQELLQWVAGQHTAVSLQDISATLLLGRTHFDYRSAFIATDVANLLEILHTAPDKRNDYWTGKAPEKKTSSQLLLQEVADNILQKLPVLSDAADRLASLKMLAELYVQQGDAAWRQLYEEEVVLLPLPSYPFEKEYHWVSDEDPDETSADMGTSKWLHPLIHENITDFSAWQYRSGFDGQEPFLKDHVVNGQAVLPAVAYLEMMRYAAQYAWGYQDTVMPIAIKNVAWTRPLLVTDSRQVYTKLLPQDNDTINCEVYTDDGNGQQMNHGQATISRQLPDISPAWPLSAAAAPLHFPAATCYELLSRMGFSYGPTHRLLDHLQINGEQLTGVIKQDHPGGMMGYQLHPGIMDAALQAALLLLEGRRLQDSREVPVLLLPFAIREVVMYKSCTAHMHVQVKHSAERRQQEHFHTMDISLYNEAGEACIVMQGVAFRKSKGNDAVSGHMFKPVWQQLSRSGNMPATPVRERMILLLDTAQVSAAQLSSFFPGVTCKKTGSGEGAISDRYTADAITVFNEVQQLLQARKSGKILLQIVLPDTVAMAPYAGLAGLLKTAHQENPLFHGQLLKVPADTDAQTLSRYLSDSVALPAGELRIQQGKPEWLSWEEISFHDKVVSPWKNKGVYLITGGLGSLGVLFAKEILHHTENATVILCGRSPLDHHKQQLLASLQVSGKIDYVETDISEAAAVTGLIQDILHRYGALNGVLHAAGILRDSFIIKKTKEEITTVFAPKVNGLVYLDEATREVPLDYFILFSSTSGALGNAGQADYAMANAFMDGYADYSNSLSCHHNMISVNWPLWKEGGMQIDNASMAEMKEKKGIVPMSVATGLQALNYLLTQDIKRAMILEGEGRKIREHLLPVAATTTPARQEPDPADRALLLQLQTAIGALLNVPAAEIDVDVPVLEYGLDRIALTKLVDNLNSTYELTLNSQWLYRYETIREMTAALQEVISVSIPPVTVIPAAAPVVAAAVANEEELQPQTILYLKKLLSKVLKVNPNRIEAESPMENYGIDSVMVVQLTNQLENVFGPLSRTLFFEYLNIKELAGYFVAEHRNRLTALLYPGAGQQPAVTETALKLPQNAVTAVAPPPVSVIPEVPEKELQNAENRHPAGEMDIAIIGLAGKYPGADDIGAFWKNLQAGKDSITEIPVERWDYSRFYDPDKTRAGKSYSKWGGFISDVDAFDPLYFNISPREAETMDPQERLFLECAMATLEDAGYTRERLNRYTGSNAVGNVGVFTGVMYSEYQLYAIPPFVAEQQQALWGIASSIANRVSYYCNFHGPSMAVDTMCSSSLTAIHIACQSIQQGDCELALAGGVNVSVHPNKYIFLSQGRFVSSKGRCESFGEGGDGYVPGEGVGAVLLKPLSKAVADGDHIYGVIKSSVVNHGGKTNGYTVPNPIAQAGVIGHAFRRSGIDPATISYIEAHGTGTSLGDPIEITGLKKAFEAFTAAKQFCAIGSAKSNIGHCESAAGIAGLTKILLQLQHRQLVPSLHSQQLNSHIDFNNSPFVVQQTLAAWKRPVLTAQGVTRELPLRAGLSSFGAGGSNAHLVIEEYSMPEKAVPMRTSSAPYLLVFSARTQERLTVVVQRFLHYLQTENTAPLADIAFTLQTGREGLEERLGILVTDISSAIAILTAYLSGETAEDDIYRGSIREDKDSLWMMQDEDFRKAAIDSCIQKGKYDRLLELWTKGYDLDWELLYPAGFPSRVSLPTYPFARERYWFRQPVPAVSPVTSTDATVLLQKQWVPVSLTEVRPHSQQVVILVTASGRELGAAIQAQLAHSIVAEVSQVETLPIATGGVIDLTGYGYDDTDLIWLEAVQHLIETGPRSGMRFLGVTSDLENYKHTAAATTGALHAGLYRLLGAEYKYISSCHLDVLSGLPVDLLATAVIRAFQWEGEATSLCFREGQYYECVLDTAAPAAPRTVRFTGKDVLVVTGGTRGIGYLCAQHFITRYGVRHVLLTGREQLPPRSEWEQHIAMDGRYASKLRSLLLLTAGGVTVEAVAVDLTSAAAIGALVANVHAGGKQIGGVLHAAGLIDMETPAFIRKTVAGIAQVLSPKVAGLQALYAALQHEPLQCFLLFSSVSAQIPALGSGQSDYAMANAYMDYFAQSHGPLLQSIQWPNWKETGMGEVKNAAYTRTGLLAFSNQTGLDLLDELLAQHIGPVVMPAVFVPGEWHPAKLLRKEAALPAATAVPVTFIPPAVPANPTGNTTGWLTNIFTKELKIDPDRFDTQRSFPDYGVDSVLLSQILGHINRALGEQLDPSVLLEHTTVATLSRWLEKQYPQQLAALAVPAETRTTAAAAPIPVSQEIPVSAIAPPVITAAVPYVPATPLATPVPPATAAVTAAPLAQPSVSADDIAVIGYSCRFPGADNIAAYWQLLSTGQSAISRVPAERWGYENNFHAGLINRLGHFDAAYFSLPEEDVRAMDPQALLLMEECLSACYHAGYEKEALKGAAMGVYIGGRSQHHPGAALLSAAKNPIVTVGPNYLATNISRFFDFRGPSLVVDTACSSALVSMNLAVQALRSGEITGALVGGVNLLSTDLAHQLFLQRNLLSTDGVFHIFDQRAAGVVLGEGAGMVLLKKVSQAMADGDKIYAVINGIAVNNDGKTAGPATPNMQAQQTVMEQALARSGKVAGDIGYIEANGSGSEITDLLELKAMMAVYGARGSASCGVGSVKPNIGHPLCAEGIAGFIKLLLMLEHRQEAPFLSGQQGLQHFDMAASPFRLNRQLSPLTTDTVALSSFADGGTNAHVILSAAGTLATAYTIKRAPLLPPVLNRQPAAIKGVRITEQHIPAQVNATSKATSIWKSKMLKF</sequence>
<dbReference type="InterPro" id="IPR020841">
    <property type="entry name" value="PKS_Beta-ketoAc_synthase_dom"/>
</dbReference>
<dbReference type="InterPro" id="IPR016039">
    <property type="entry name" value="Thiolase-like"/>
</dbReference>
<evidence type="ECO:0000313" key="13">
    <source>
        <dbReference type="Proteomes" id="UP001207742"/>
    </source>
</evidence>
<dbReference type="CDD" id="cd00833">
    <property type="entry name" value="PKS"/>
    <property type="match status" value="3"/>
</dbReference>
<dbReference type="InterPro" id="IPR020806">
    <property type="entry name" value="PKS_PP-bd"/>
</dbReference>
<evidence type="ECO:0000256" key="1">
    <source>
        <dbReference type="ARBA" id="ARBA00004496"/>
    </source>
</evidence>
<dbReference type="SMART" id="SM00825">
    <property type="entry name" value="PKS_KS"/>
    <property type="match status" value="3"/>
</dbReference>
<dbReference type="Gene3D" id="3.10.129.110">
    <property type="entry name" value="Polyketide synthase dehydratase"/>
    <property type="match status" value="1"/>
</dbReference>
<dbReference type="SUPFAM" id="SSF53901">
    <property type="entry name" value="Thiolase-like"/>
    <property type="match status" value="3"/>
</dbReference>
<dbReference type="EMBL" id="JAPDNS010000001">
    <property type="protein sequence ID" value="MCW3483883.1"/>
    <property type="molecule type" value="Genomic_DNA"/>
</dbReference>
<dbReference type="PROSITE" id="PS52004">
    <property type="entry name" value="KS3_2"/>
    <property type="match status" value="3"/>
</dbReference>
<dbReference type="InterPro" id="IPR009081">
    <property type="entry name" value="PP-bd_ACP"/>
</dbReference>
<protein>
    <submittedName>
        <fullName evidence="12">SDR family NAD(P)-dependent oxidoreductase</fullName>
    </submittedName>
</protein>
<dbReference type="Gene3D" id="3.40.47.10">
    <property type="match status" value="3"/>
</dbReference>
<keyword evidence="13" id="KW-1185">Reference proteome</keyword>
<gene>
    <name evidence="12" type="ORF">OL497_08265</name>
</gene>
<dbReference type="RefSeq" id="WP_264729402.1">
    <property type="nucleotide sequence ID" value="NZ_JAPDNR010000001.1"/>
</dbReference>
<organism evidence="12 13">
    <name type="scientific">Chitinophaga nivalis</name>
    <dbReference type="NCBI Taxonomy" id="2991709"/>
    <lineage>
        <taxon>Bacteria</taxon>
        <taxon>Pseudomonadati</taxon>
        <taxon>Bacteroidota</taxon>
        <taxon>Chitinophagia</taxon>
        <taxon>Chitinophagales</taxon>
        <taxon>Chitinophagaceae</taxon>
        <taxon>Chitinophaga</taxon>
    </lineage>
</organism>
<evidence type="ECO:0000313" key="12">
    <source>
        <dbReference type="EMBL" id="MCW3483883.1"/>
    </source>
</evidence>
<evidence type="ECO:0000259" key="10">
    <source>
        <dbReference type="PROSITE" id="PS52004"/>
    </source>
</evidence>
<dbReference type="Pfam" id="PF02801">
    <property type="entry name" value="Ketoacyl-synt_C"/>
    <property type="match status" value="3"/>
</dbReference>
<dbReference type="SUPFAM" id="SSF47336">
    <property type="entry name" value="ACP-like"/>
    <property type="match status" value="3"/>
</dbReference>
<dbReference type="SMART" id="SM00822">
    <property type="entry name" value="PKS_KR"/>
    <property type="match status" value="2"/>
</dbReference>
<dbReference type="CDD" id="cd08953">
    <property type="entry name" value="KR_2_SDR_x"/>
    <property type="match status" value="2"/>
</dbReference>
<dbReference type="Gene3D" id="3.40.50.720">
    <property type="entry name" value="NAD(P)-binding Rossmann-like Domain"/>
    <property type="match status" value="2"/>
</dbReference>
<keyword evidence="6" id="KW-0808">Transferase</keyword>
<dbReference type="Gene3D" id="1.10.1240.100">
    <property type="match status" value="2"/>
</dbReference>
<dbReference type="Gene3D" id="1.10.1200.10">
    <property type="entry name" value="ACP-like"/>
    <property type="match status" value="3"/>
</dbReference>
<feature type="region of interest" description="C-terminal hotdog fold" evidence="8">
    <location>
        <begin position="764"/>
        <end position="914"/>
    </location>
</feature>
<evidence type="ECO:0000259" key="11">
    <source>
        <dbReference type="PROSITE" id="PS52019"/>
    </source>
</evidence>
<dbReference type="PANTHER" id="PTHR43775:SF37">
    <property type="entry name" value="SI:DKEY-61P9.11"/>
    <property type="match status" value="1"/>
</dbReference>
<feature type="domain" description="Ketosynthase family 3 (KS3)" evidence="10">
    <location>
        <begin position="5"/>
        <end position="440"/>
    </location>
</feature>
<accession>A0ABT3IIU8</accession>
<evidence type="ECO:0000259" key="9">
    <source>
        <dbReference type="PROSITE" id="PS50075"/>
    </source>
</evidence>
<feature type="domain" description="Ketosynthase family 3 (KS3)" evidence="10">
    <location>
        <begin position="2825"/>
        <end position="3227"/>
    </location>
</feature>
<comment type="subcellular location">
    <subcellularLocation>
        <location evidence="1">Cytoplasm</location>
    </subcellularLocation>
</comment>
<dbReference type="InterPro" id="IPR049551">
    <property type="entry name" value="PKS_DH_C"/>
</dbReference>
<dbReference type="InterPro" id="IPR013968">
    <property type="entry name" value="PKS_KR"/>
</dbReference>
<dbReference type="PROSITE" id="PS52019">
    <property type="entry name" value="PKS_MFAS_DH"/>
    <property type="match status" value="1"/>
</dbReference>
<dbReference type="InterPro" id="IPR014030">
    <property type="entry name" value="Ketoacyl_synth_N"/>
</dbReference>
<feature type="domain" description="Ketosynthase family 3 (KS3)" evidence="10">
    <location>
        <begin position="1584"/>
        <end position="2023"/>
    </location>
</feature>
<feature type="active site" description="Proton acceptor; for dehydratase activity" evidence="8">
    <location>
        <position position="659"/>
    </location>
</feature>
<feature type="region of interest" description="N-terminal hotdog fold" evidence="8">
    <location>
        <begin position="630"/>
        <end position="752"/>
    </location>
</feature>
<dbReference type="Pfam" id="PF21089">
    <property type="entry name" value="PKS_DH_N"/>
    <property type="match status" value="1"/>
</dbReference>
<dbReference type="Pfam" id="PF08659">
    <property type="entry name" value="KR"/>
    <property type="match status" value="2"/>
</dbReference>
<dbReference type="Pfam" id="PF22621">
    <property type="entry name" value="CurL-like_PKS_C"/>
    <property type="match status" value="1"/>
</dbReference>
<dbReference type="Proteomes" id="UP001207742">
    <property type="component" value="Unassembled WGS sequence"/>
</dbReference>
<dbReference type="SMART" id="SM01294">
    <property type="entry name" value="PKS_PP_betabranch"/>
    <property type="match status" value="1"/>
</dbReference>
<dbReference type="Pfam" id="PF14765">
    <property type="entry name" value="PS-DH"/>
    <property type="match status" value="1"/>
</dbReference>
<dbReference type="InterPro" id="IPR049900">
    <property type="entry name" value="PKS_mFAS_DH"/>
</dbReference>
<dbReference type="Pfam" id="PF00109">
    <property type="entry name" value="ketoacyl-synt"/>
    <property type="match status" value="3"/>
</dbReference>
<dbReference type="InterPro" id="IPR057326">
    <property type="entry name" value="KR_dom"/>
</dbReference>
<evidence type="ECO:0000256" key="3">
    <source>
        <dbReference type="ARBA" id="ARBA00022450"/>
    </source>
</evidence>